<protein>
    <submittedName>
        <fullName evidence="1">Uncharacterized protein</fullName>
    </submittedName>
</protein>
<name>A0A086L4F8_TOXGO</name>
<proteinExistence type="predicted"/>
<evidence type="ECO:0000313" key="2">
    <source>
        <dbReference type="Proteomes" id="UP000028828"/>
    </source>
</evidence>
<dbReference type="Proteomes" id="UP000028828">
    <property type="component" value="Unassembled WGS sequence"/>
</dbReference>
<sequence>MCIYVYLYQSAHKCICPCLPFGPILCCFFSGCVSVSCGCRLFWWFPRVCCSRLRSSCADGLSDSAFRASRQATTPMAVFSFSLLFCVLRFASLCPVTPVAVCVSLPLSSAPGAREASLLTPRSRRCPHPSFCLAEARPLGCTSTSSVCVRLDPRSAFCPVSLRLSADLALPSPGESLSPHLLGLSLAGSAGPLGGLPPFVYQPHYYCRLPSTQTRRSGNVFYPAPPAPTGQAELKRQALCHNTDVCDPIYRPAPELSASPQVNRGFNSVGPSGFLPGLAFSRETKQRRRELQGALLKRSAFPDEEPMSATQMNDMYIDMLLEEVDKRQ</sequence>
<reference evidence="1 2" key="1">
    <citation type="submission" date="2014-03" db="EMBL/GenBank/DDBJ databases">
        <authorList>
            <person name="Sibley D."/>
            <person name="Venepally P."/>
            <person name="Karamycheva S."/>
            <person name="Hadjithomas M."/>
            <person name="Khan A."/>
            <person name="Brunk B."/>
            <person name="Roos D."/>
            <person name="Caler E."/>
            <person name="Lorenzi H."/>
        </authorList>
    </citation>
    <scope>NUCLEOTIDE SEQUENCE [LARGE SCALE GENOMIC DNA]</scope>
    <source>
        <strain evidence="2">p89</strain>
    </source>
</reference>
<dbReference type="EMBL" id="AEYI02000148">
    <property type="protein sequence ID" value="KFG51526.1"/>
    <property type="molecule type" value="Genomic_DNA"/>
</dbReference>
<evidence type="ECO:0000313" key="1">
    <source>
        <dbReference type="EMBL" id="KFG51526.1"/>
    </source>
</evidence>
<accession>A0A086L4F8</accession>
<dbReference type="VEuPathDB" id="ToxoDB:TGP89_274160"/>
<comment type="caution">
    <text evidence="1">The sequence shown here is derived from an EMBL/GenBank/DDBJ whole genome shotgun (WGS) entry which is preliminary data.</text>
</comment>
<organism evidence="1 2">
    <name type="scientific">Toxoplasma gondii p89</name>
    <dbReference type="NCBI Taxonomy" id="943119"/>
    <lineage>
        <taxon>Eukaryota</taxon>
        <taxon>Sar</taxon>
        <taxon>Alveolata</taxon>
        <taxon>Apicomplexa</taxon>
        <taxon>Conoidasida</taxon>
        <taxon>Coccidia</taxon>
        <taxon>Eucoccidiorida</taxon>
        <taxon>Eimeriorina</taxon>
        <taxon>Sarcocystidae</taxon>
        <taxon>Toxoplasma</taxon>
    </lineage>
</organism>
<dbReference type="AlphaFoldDB" id="A0A086L4F8"/>
<gene>
    <name evidence="1" type="ORF">TGP89_274160</name>
</gene>